<comment type="caution">
    <text evidence="1">The sequence shown here is derived from an EMBL/GenBank/DDBJ whole genome shotgun (WGS) entry which is preliminary data.</text>
</comment>
<evidence type="ECO:0000313" key="1">
    <source>
        <dbReference type="EMBL" id="PST96794.1"/>
    </source>
</evidence>
<sequence length="788" mass="90299">MNTKILNRLSLLSQALSKPLHTQLFNYIERRNPKLDNAGYLKLLNIYASFILSQGKQNFSAIEILNDKDKFKAHTEQLVGFIYCESNLSMSSKRSFASALHRMMCDLAKANHTYIKSQSFSPRKINDYTQHCIESYQSLERNEEKLTYLNGWSVTSQERKAFSVVLDFIYVKYGQAFTDKIHDALKRYGLTKKTATLRNNIFRITSLLEITSTLDRNATVASFELLLSEKYVQSTFYKAYQLQFSECLVKGNDLVNFNNSFNASLDIYTSVFINTKLYPAPLKAFIAPTMLSVKNPPSFSSGGNPSKLEKMRWFGNIPLHIKDEQAIAMIETRIERDMNILKTVLTEHFNQLKQRQERNKTFIEKGIVKPLEGNVGFRKGNNKGRESYPIGEHHLDNTIATFYKYGINGYKGIYEQFLGFIGKTEPLLEELNLPTNATLFTLTALLVIEHPKITPSWLQKLQLFNENGKLTGYTQVGEQFILTSEKARRGRNLAQQDVILNEFSKSIVDFIVQHTQIAREHLKAIGDHNWKFLLLTCTLKKAMKPSEVNQLYKKPLQFVSKRLNDSTALPLEYAVSAQELDIIASITTHRAIRRHRGLQIYLETRSQSAVADALGHKEVNHKLLDTYLPKPLMAFFTERVVRQFQKAIIFEAMKKSPYLLDAVNMSYEELEEFLENHGLNDLPDLNAATFDKTASQQAEQSIFDSVVLTVTVPLLQLLISIKTIIDNDNDASRFNALIQHWYQSATYLFKCIEKADFDNDDIMDMYEEAKNAPLDHTIIEGVLSCKPL</sequence>
<evidence type="ECO:0000313" key="2">
    <source>
        <dbReference type="Proteomes" id="UP000241858"/>
    </source>
</evidence>
<dbReference type="Proteomes" id="UP000241858">
    <property type="component" value="Unassembled WGS sequence"/>
</dbReference>
<dbReference type="RefSeq" id="WP_061000932.1">
    <property type="nucleotide sequence ID" value="NZ_LNQZ01000047.1"/>
</dbReference>
<proteinExistence type="predicted"/>
<organism evidence="1 2">
    <name type="scientific">Photobacterium aquimaris</name>
    <dbReference type="NCBI Taxonomy" id="512643"/>
    <lineage>
        <taxon>Bacteria</taxon>
        <taxon>Pseudomonadati</taxon>
        <taxon>Pseudomonadota</taxon>
        <taxon>Gammaproteobacteria</taxon>
        <taxon>Vibrionales</taxon>
        <taxon>Vibrionaceae</taxon>
        <taxon>Photobacterium</taxon>
    </lineage>
</organism>
<dbReference type="OrthoDB" id="8532641at2"/>
<dbReference type="AlphaFoldDB" id="A0A2T3HSE3"/>
<reference evidence="1 2" key="1">
    <citation type="submission" date="2018-03" db="EMBL/GenBank/DDBJ databases">
        <title>Whole genome sequencing of Histamine producing bacteria.</title>
        <authorList>
            <person name="Butler K."/>
        </authorList>
    </citation>
    <scope>NUCLEOTIDE SEQUENCE [LARGE SCALE GENOMIC DNA]</scope>
    <source>
        <strain evidence="1 2">DSM 23343</strain>
    </source>
</reference>
<protein>
    <submittedName>
        <fullName evidence="1">Uncharacterized protein</fullName>
    </submittedName>
</protein>
<dbReference type="EMBL" id="PYLY01000073">
    <property type="protein sequence ID" value="PST96794.1"/>
    <property type="molecule type" value="Genomic_DNA"/>
</dbReference>
<accession>A0A2T3HSE3</accession>
<gene>
    <name evidence="1" type="ORF">C0W81_19950</name>
</gene>
<name>A0A2T3HSE3_9GAMM</name>